<proteinExistence type="predicted"/>
<evidence type="ECO:0000313" key="2">
    <source>
        <dbReference type="Proteomes" id="UP001201812"/>
    </source>
</evidence>
<dbReference type="GO" id="GO:0000978">
    <property type="term" value="F:RNA polymerase II cis-regulatory region sequence-specific DNA binding"/>
    <property type="evidence" value="ECO:0007669"/>
    <property type="project" value="TreeGrafter"/>
</dbReference>
<dbReference type="Pfam" id="PF12251">
    <property type="entry name" value="SNAPC3"/>
    <property type="match status" value="1"/>
</dbReference>
<organism evidence="1 2">
    <name type="scientific">Ditylenchus destructor</name>
    <dbReference type="NCBI Taxonomy" id="166010"/>
    <lineage>
        <taxon>Eukaryota</taxon>
        <taxon>Metazoa</taxon>
        <taxon>Ecdysozoa</taxon>
        <taxon>Nematoda</taxon>
        <taxon>Chromadorea</taxon>
        <taxon>Rhabditida</taxon>
        <taxon>Tylenchina</taxon>
        <taxon>Tylenchomorpha</taxon>
        <taxon>Sphaerularioidea</taxon>
        <taxon>Anguinidae</taxon>
        <taxon>Anguininae</taxon>
        <taxon>Ditylenchus</taxon>
    </lineage>
</organism>
<dbReference type="EMBL" id="JAKKPZ010000003">
    <property type="protein sequence ID" value="KAI1723338.1"/>
    <property type="molecule type" value="Genomic_DNA"/>
</dbReference>
<evidence type="ECO:0000313" key="1">
    <source>
        <dbReference type="EMBL" id="KAI1723338.1"/>
    </source>
</evidence>
<dbReference type="GO" id="GO:0042796">
    <property type="term" value="P:snRNA transcription by RNA polymerase III"/>
    <property type="evidence" value="ECO:0007669"/>
    <property type="project" value="TreeGrafter"/>
</dbReference>
<accession>A0AAD4R4V0</accession>
<keyword evidence="2" id="KW-1185">Reference proteome</keyword>
<dbReference type="GO" id="GO:0001006">
    <property type="term" value="F:RNA polymerase III type 3 promoter sequence-specific DNA binding"/>
    <property type="evidence" value="ECO:0007669"/>
    <property type="project" value="TreeGrafter"/>
</dbReference>
<dbReference type="AlphaFoldDB" id="A0AAD4R4V0"/>
<dbReference type="GO" id="GO:0001046">
    <property type="term" value="F:core promoter sequence-specific DNA binding"/>
    <property type="evidence" value="ECO:0007669"/>
    <property type="project" value="TreeGrafter"/>
</dbReference>
<dbReference type="GO" id="GO:0042795">
    <property type="term" value="P:snRNA transcription by RNA polymerase II"/>
    <property type="evidence" value="ECO:0007669"/>
    <property type="project" value="TreeGrafter"/>
</dbReference>
<comment type="caution">
    <text evidence="1">The sequence shown here is derived from an EMBL/GenBank/DDBJ whole genome shotgun (WGS) entry which is preliminary data.</text>
</comment>
<reference evidence="1" key="1">
    <citation type="submission" date="2022-01" db="EMBL/GenBank/DDBJ databases">
        <title>Genome Sequence Resource for Two Populations of Ditylenchus destructor, the Migratory Endoparasitic Phytonematode.</title>
        <authorList>
            <person name="Zhang H."/>
            <person name="Lin R."/>
            <person name="Xie B."/>
        </authorList>
    </citation>
    <scope>NUCLEOTIDE SEQUENCE</scope>
    <source>
        <strain evidence="1">BazhouSP</strain>
    </source>
</reference>
<gene>
    <name evidence="1" type="ORF">DdX_03493</name>
</gene>
<dbReference type="InterPro" id="IPR022042">
    <property type="entry name" value="snRNA-activating_su3"/>
</dbReference>
<dbReference type="GO" id="GO:0019185">
    <property type="term" value="C:snRNA-activating protein complex"/>
    <property type="evidence" value="ECO:0007669"/>
    <property type="project" value="TreeGrafter"/>
</dbReference>
<dbReference type="GO" id="GO:0003681">
    <property type="term" value="F:bent DNA binding"/>
    <property type="evidence" value="ECO:0007669"/>
    <property type="project" value="TreeGrafter"/>
</dbReference>
<dbReference type="Proteomes" id="UP001201812">
    <property type="component" value="Unassembled WGS sequence"/>
</dbReference>
<dbReference type="PANTHER" id="PTHR13421">
    <property type="entry name" value="SNRNA-ACTIVATING PROTEIN COMPLEX SUBUNIT 3"/>
    <property type="match status" value="1"/>
</dbReference>
<dbReference type="PANTHER" id="PTHR13421:SF22">
    <property type="entry name" value="SNRNA-ACTIVATING PROTEIN COMPLEX SUBUNIT 3"/>
    <property type="match status" value="1"/>
</dbReference>
<sequence length="350" mass="40550">MSMDKVFKSDEKPYISSPVDLAAFLNEAWATENSLYEFFGTQGRDTRNGFLRFMEGKGCDSKFSGSAINNVEFLHKLREESSSTTVKNQLVLRGKYFKYRDQELRRGFTTPGIRPTKDIIMTVHLLTPMNKAPDLFEDTTFRKRCEVKLLVRGETPLVKLRDKIFCASDFWCNVEDTEVLDKDAYFSKRFPSNFIFIHDTFYVETGPRTSDISEPIREFMARKVDFGPHEVKNIADVRIIDLKLRLGQPYLYQHQGKCEHLLVFSDLRLVNASDEQKVDEYPIRVYDTVKQIMCCVCKETVAVFVVTESDRMAASPAHMCESCFKSFHYDGNNRIGNFKAYHYTDRAGFE</sequence>
<name>A0AAD4R4V0_9BILA</name>
<protein>
    <submittedName>
        <fullName evidence="1">snRNA-activating protein complex subunit 3</fullName>
    </submittedName>
</protein>